<proteinExistence type="predicted"/>
<dbReference type="Proteomes" id="UP000293506">
    <property type="component" value="Unassembled WGS sequence"/>
</dbReference>
<evidence type="ECO:0000313" key="5">
    <source>
        <dbReference type="Proteomes" id="UP000095413"/>
    </source>
</evidence>
<evidence type="ECO:0000256" key="1">
    <source>
        <dbReference type="SAM" id="MobiDB-lite"/>
    </source>
</evidence>
<reference evidence="4 6" key="2">
    <citation type="journal article" date="2019" name="Science, e1252229">
        <title>Invertible promoters mediate bacterial phase variation, antibiotic resistance, and host adaptation in the gut.</title>
        <authorList>
            <person name="Jiang X."/>
            <person name="Hall A.B."/>
            <person name="Arthur T.D."/>
            <person name="Plichta D.R."/>
            <person name="Covington C.T."/>
            <person name="Poyet M."/>
            <person name="Crothers J."/>
            <person name="Moses P.L."/>
            <person name="Tolonen A.C."/>
            <person name="Vlamakis H."/>
            <person name="Alm E.J."/>
            <person name="Xavier R.J."/>
        </authorList>
    </citation>
    <scope>NUCLEOTIDE SEQUENCE [LARGE SCALE GENOMIC DNA]</scope>
    <source>
        <strain evidence="4">Af_0058</strain>
        <strain evidence="6">af_0058</strain>
    </source>
</reference>
<dbReference type="Proteomes" id="UP000095413">
    <property type="component" value="Unassembled WGS sequence"/>
</dbReference>
<dbReference type="EMBL" id="CZBA01000015">
    <property type="protein sequence ID" value="CUP76388.1"/>
    <property type="molecule type" value="Genomic_DNA"/>
</dbReference>
<name>A0A174QZT7_9FIRM</name>
<dbReference type="OrthoDB" id="1974797at2"/>
<gene>
    <name evidence="4" type="ORF">EAI82_13230</name>
    <name evidence="3" type="ORF">ERS852533_02464</name>
</gene>
<keyword evidence="2" id="KW-0812">Transmembrane</keyword>
<accession>A0A174QZT7</accession>
<feature type="compositionally biased region" description="Low complexity" evidence="1">
    <location>
        <begin position="15"/>
        <end position="25"/>
    </location>
</feature>
<evidence type="ECO:0000313" key="4">
    <source>
        <dbReference type="EMBL" id="RYT63886.1"/>
    </source>
</evidence>
<evidence type="ECO:0000313" key="6">
    <source>
        <dbReference type="Proteomes" id="UP000293506"/>
    </source>
</evidence>
<sequence>MDKENAATNVRRRSGSSASGRSKSASARRKTQTRRKTSGTRRKTSRGSDIAAVIARLPKPVLAGAVALIVLIIIIVFAAKGCGVSHKTPERVVRTLIESYTGGNESKVKKCYGVSKADDALQQEMDATVKYFSAFEAEKTEITQCDKIYQNGNYTYMYITYELVLKNGQSYPCISTYMVQKKDDGKYYVMTPSEITDDLSKQAATKYADFMNTQAYKDYTTAYDKFIKKNPGYEEKIAAKLK</sequence>
<dbReference type="EMBL" id="RCXQ01000014">
    <property type="protein sequence ID" value="RYT63886.1"/>
    <property type="molecule type" value="Genomic_DNA"/>
</dbReference>
<feature type="compositionally biased region" description="Basic residues" evidence="1">
    <location>
        <begin position="26"/>
        <end position="45"/>
    </location>
</feature>
<feature type="region of interest" description="Disordered" evidence="1">
    <location>
        <begin position="1"/>
        <end position="47"/>
    </location>
</feature>
<protein>
    <submittedName>
        <fullName evidence="3">Uncharacterized protein</fullName>
    </submittedName>
</protein>
<dbReference type="RefSeq" id="WP_005423936.1">
    <property type="nucleotide sequence ID" value="NZ_CZBA01000015.1"/>
</dbReference>
<keyword evidence="2" id="KW-1133">Transmembrane helix</keyword>
<reference evidence="3 5" key="1">
    <citation type="submission" date="2015-09" db="EMBL/GenBank/DDBJ databases">
        <authorList>
            <consortium name="Pathogen Informatics"/>
        </authorList>
    </citation>
    <scope>NUCLEOTIDE SEQUENCE [LARGE SCALE GENOMIC DNA]</scope>
    <source>
        <strain evidence="3 5">2789STDY5834921</strain>
    </source>
</reference>
<evidence type="ECO:0000256" key="2">
    <source>
        <dbReference type="SAM" id="Phobius"/>
    </source>
</evidence>
<dbReference type="AlphaFoldDB" id="A0A174QZT7"/>
<dbReference type="GeneID" id="79802389"/>
<keyword evidence="2" id="KW-0472">Membrane</keyword>
<organism evidence="3 5">
    <name type="scientific">Blautia obeum</name>
    <dbReference type="NCBI Taxonomy" id="40520"/>
    <lineage>
        <taxon>Bacteria</taxon>
        <taxon>Bacillati</taxon>
        <taxon>Bacillota</taxon>
        <taxon>Clostridia</taxon>
        <taxon>Lachnospirales</taxon>
        <taxon>Lachnospiraceae</taxon>
        <taxon>Blautia</taxon>
    </lineage>
</organism>
<evidence type="ECO:0000313" key="3">
    <source>
        <dbReference type="EMBL" id="CUP76388.1"/>
    </source>
</evidence>
<feature type="transmembrane region" description="Helical" evidence="2">
    <location>
        <begin position="61"/>
        <end position="79"/>
    </location>
</feature>